<organism evidence="1 2">
    <name type="scientific">Isachenkonia alkalipeptolytica</name>
    <dbReference type="NCBI Taxonomy" id="2565777"/>
    <lineage>
        <taxon>Bacteria</taxon>
        <taxon>Bacillati</taxon>
        <taxon>Bacillota</taxon>
        <taxon>Clostridia</taxon>
        <taxon>Eubacteriales</taxon>
        <taxon>Clostridiaceae</taxon>
        <taxon>Isachenkonia</taxon>
    </lineage>
</organism>
<dbReference type="NCBIfam" id="TIGR01909">
    <property type="entry name" value="C_GCAxxG_C_C"/>
    <property type="match status" value="1"/>
</dbReference>
<dbReference type="Proteomes" id="UP000449710">
    <property type="component" value="Unassembled WGS sequence"/>
</dbReference>
<sequence>MLLGGNKYYGLNLKKETITTMRGFGGGMHTEELCGALSGGVAVIGVIFSEKKEYDQDKIKEATKEFVEKFSQELTSTNCQEVKNIYREEVYKCSPVVGKAGEILERTLCKYQRLNK</sequence>
<proteinExistence type="predicted"/>
<dbReference type="RefSeq" id="WP_160718594.1">
    <property type="nucleotide sequence ID" value="NZ_SUMG01000002.1"/>
</dbReference>
<protein>
    <submittedName>
        <fullName evidence="1">C_GCAxxG_C_C family protein</fullName>
    </submittedName>
</protein>
<dbReference type="Pfam" id="PF09719">
    <property type="entry name" value="C_GCAxxG_C_C"/>
    <property type="match status" value="1"/>
</dbReference>
<comment type="caution">
    <text evidence="1">The sequence shown here is derived from an EMBL/GenBank/DDBJ whole genome shotgun (WGS) entry which is preliminary data.</text>
</comment>
<reference evidence="1 2" key="1">
    <citation type="submission" date="2019-04" db="EMBL/GenBank/DDBJ databases">
        <title>Isachenkonia alkalipeptolytica gen. nov. sp. nov. a new anaerobic, alkiliphilic organothrophic bacterium capable to reduce synthesized ferrihydrite isolated from a soda lake.</title>
        <authorList>
            <person name="Toshchakov S.V."/>
            <person name="Zavarzina D.G."/>
            <person name="Zhilina T.N."/>
            <person name="Kostrikina N.A."/>
            <person name="Kublanov I.V."/>
        </authorList>
    </citation>
    <scope>NUCLEOTIDE SEQUENCE [LARGE SCALE GENOMIC DNA]</scope>
    <source>
        <strain evidence="1 2">Z-1701</strain>
    </source>
</reference>
<name>A0AA44BEA2_9CLOT</name>
<keyword evidence="2" id="KW-1185">Reference proteome</keyword>
<evidence type="ECO:0000313" key="1">
    <source>
        <dbReference type="EMBL" id="NBG87281.1"/>
    </source>
</evidence>
<evidence type="ECO:0000313" key="2">
    <source>
        <dbReference type="Proteomes" id="UP000449710"/>
    </source>
</evidence>
<accession>A0AA44BEA2</accession>
<dbReference type="AlphaFoldDB" id="A0AA44BEA2"/>
<dbReference type="InterPro" id="IPR010181">
    <property type="entry name" value="CGCAxxGCC_motif"/>
</dbReference>
<gene>
    <name evidence="1" type="ORF">ISALK_02085</name>
</gene>
<dbReference type="EMBL" id="SUMG01000002">
    <property type="protein sequence ID" value="NBG87281.1"/>
    <property type="molecule type" value="Genomic_DNA"/>
</dbReference>